<evidence type="ECO:0000259" key="16">
    <source>
        <dbReference type="PROSITE" id="PS51203"/>
    </source>
</evidence>
<evidence type="ECO:0000313" key="18">
    <source>
        <dbReference type="Proteomes" id="UP000024404"/>
    </source>
</evidence>
<accession>A0A8R1XWG2</accession>
<feature type="transmembrane region" description="Helical" evidence="15">
    <location>
        <begin position="304"/>
        <end position="323"/>
    </location>
</feature>
<feature type="transmembrane region" description="Helical" evidence="15">
    <location>
        <begin position="169"/>
        <end position="193"/>
    </location>
</feature>
<dbReference type="GO" id="GO:0042761">
    <property type="term" value="P:very long-chain fatty acid biosynthetic process"/>
    <property type="evidence" value="ECO:0007669"/>
    <property type="project" value="TreeGrafter"/>
</dbReference>
<keyword evidence="5 15" id="KW-0444">Lipid biosynthesis</keyword>
<evidence type="ECO:0000256" key="3">
    <source>
        <dbReference type="ARBA" id="ARBA00007811"/>
    </source>
</evidence>
<evidence type="ECO:0000313" key="17">
    <source>
        <dbReference type="EnsemblMetazoa" id="OVOC3637.1"/>
    </source>
</evidence>
<comment type="catalytic activity">
    <reaction evidence="15">
        <text>a very-long-chain (3R)-3-hydroxyacyl-CoA = a very-long-chain (2E)-enoyl-CoA + H2O</text>
        <dbReference type="Rhea" id="RHEA:45812"/>
        <dbReference type="ChEBI" id="CHEBI:15377"/>
        <dbReference type="ChEBI" id="CHEBI:83728"/>
        <dbReference type="ChEBI" id="CHEBI:85440"/>
        <dbReference type="EC" id="4.2.1.134"/>
    </reaction>
</comment>
<dbReference type="SUPFAM" id="SSF49764">
    <property type="entry name" value="HSP20-like chaperones"/>
    <property type="match status" value="1"/>
</dbReference>
<keyword evidence="7 15" id="KW-0256">Endoplasmic reticulum</keyword>
<dbReference type="EMBL" id="CMVM020000119">
    <property type="status" value="NOT_ANNOTATED_CDS"/>
    <property type="molecule type" value="Genomic_DNA"/>
</dbReference>
<feature type="transmembrane region" description="Helical" evidence="15">
    <location>
        <begin position="266"/>
        <end position="283"/>
    </location>
</feature>
<evidence type="ECO:0000256" key="15">
    <source>
        <dbReference type="RuleBase" id="RU363109"/>
    </source>
</evidence>
<keyword evidence="12 15" id="KW-0472">Membrane</keyword>
<evidence type="ECO:0000256" key="4">
    <source>
        <dbReference type="ARBA" id="ARBA00013122"/>
    </source>
</evidence>
<comment type="caution">
    <text evidence="15">Lacks conserved residue(s) required for the propagation of feature annotation.</text>
</comment>
<dbReference type="AlphaFoldDB" id="A0A8R1XWG2"/>
<comment type="function">
    <text evidence="15">Catalyzes the third of the four reactions of the long-chain fatty acids elongation cycle. This endoplasmic reticulum-bound enzymatic process, allows the addition of two carbons to the chain of long- and very long-chain fatty acids/VLCFAs per cycle. This enzyme catalyzes the dehydration of the 3-hydroxyacyl-CoA intermediate into trans-2,3-enoyl-CoA, within each cycle of fatty acid elongation. Thereby, it participates to the production of VLCFAs of different chain lengths that are involved in multiple biological processes as precursors of membrane lipids and lipid mediators.</text>
</comment>
<dbReference type="PANTHER" id="PTHR11035:SF35">
    <property type="entry name" value="VERY-LONG-CHAIN (3R)-3-HYDROXYACYL-COA DEHYDRATASE"/>
    <property type="match status" value="1"/>
</dbReference>
<name>A0A8R1XWG2_ONCVO</name>
<evidence type="ECO:0000256" key="6">
    <source>
        <dbReference type="ARBA" id="ARBA00022692"/>
    </source>
</evidence>
<evidence type="ECO:0000256" key="11">
    <source>
        <dbReference type="ARBA" id="ARBA00023098"/>
    </source>
</evidence>
<keyword evidence="13 15" id="KW-0275">Fatty acid biosynthesis</keyword>
<dbReference type="InterPro" id="IPR008978">
    <property type="entry name" value="HSP20-like_chaperone"/>
</dbReference>
<keyword evidence="18" id="KW-1185">Reference proteome</keyword>
<dbReference type="InterPro" id="IPR007482">
    <property type="entry name" value="Tyr_Pase-like_PTPLA"/>
</dbReference>
<evidence type="ECO:0000256" key="1">
    <source>
        <dbReference type="ARBA" id="ARBA00004477"/>
    </source>
</evidence>
<evidence type="ECO:0000256" key="12">
    <source>
        <dbReference type="ARBA" id="ARBA00023136"/>
    </source>
</evidence>
<feature type="domain" description="CS" evidence="16">
    <location>
        <begin position="2"/>
        <end position="91"/>
    </location>
</feature>
<feature type="transmembrane region" description="Helical" evidence="15">
    <location>
        <begin position="343"/>
        <end position="366"/>
    </location>
</feature>
<dbReference type="EC" id="4.2.1.134" evidence="4 15"/>
<keyword evidence="14 15" id="KW-0456">Lyase</keyword>
<evidence type="ECO:0000256" key="14">
    <source>
        <dbReference type="ARBA" id="ARBA00023239"/>
    </source>
</evidence>
<dbReference type="GO" id="GO:0005789">
    <property type="term" value="C:endoplasmic reticulum membrane"/>
    <property type="evidence" value="ECO:0007669"/>
    <property type="project" value="UniProtKB-SubCell"/>
</dbReference>
<dbReference type="PROSITE" id="PS51203">
    <property type="entry name" value="CS"/>
    <property type="match status" value="1"/>
</dbReference>
<reference evidence="18" key="1">
    <citation type="submission" date="2013-10" db="EMBL/GenBank/DDBJ databases">
        <title>Genome sequencing of Onchocerca volvulus.</title>
        <authorList>
            <person name="Cotton J."/>
            <person name="Tsai J."/>
            <person name="Stanley E."/>
            <person name="Tracey A."/>
            <person name="Holroyd N."/>
            <person name="Lustigman S."/>
            <person name="Berriman M."/>
        </authorList>
    </citation>
    <scope>NUCLEOTIDE SEQUENCE</scope>
</reference>
<evidence type="ECO:0000256" key="9">
    <source>
        <dbReference type="ARBA" id="ARBA00022989"/>
    </source>
</evidence>
<dbReference type="Gene3D" id="2.60.40.790">
    <property type="match status" value="1"/>
</dbReference>
<dbReference type="GO" id="GO:0030497">
    <property type="term" value="P:fatty acid elongation"/>
    <property type="evidence" value="ECO:0007669"/>
    <property type="project" value="TreeGrafter"/>
</dbReference>
<comment type="pathway">
    <text evidence="2 15">Lipid metabolism; fatty acid biosynthesis.</text>
</comment>
<sequence length="437" mass="51018">MARRPFVYWAQNQKLLFLTIDLKDSSDADYTIVGNLFEFRATGVGAHGRCEYSFELPLFADVEIEKAGQEGGSKLLYILRKKNDIWWPTVLKGGGRYSWLRIDFDRFEDPDGSETDEDYEMINMNARTPEAEMDAMTQRILKECRTRPKTKAEFINEAKRFAKKCSCLLTHYLSAFNLSLFILHAYLLFILLFKFFTVGSEYYNSFWQNNVNIIKITTALQLIDITHALIGFTKGSYQVGLIQVCGRLAFIYIIDGCPDVQNLPTTFILMIAYFSIEVIRYPYYMARNLKIEISLLTWLRYNAWMLLYPVGLLLEGVTVYRAIPYYYQTGKYSVKLPNFANIGFNFSFILGIFLLFVFPFMAVRLLRHMWLQRCKKYRVSPLFSLFSFCNKDKSVYCFLLMICDSDHAIIPYLLNICKLSVVSFVQNKLNQRNDQIQ</sequence>
<evidence type="ECO:0000256" key="7">
    <source>
        <dbReference type="ARBA" id="ARBA00022824"/>
    </source>
</evidence>
<dbReference type="PANTHER" id="PTHR11035">
    <property type="entry name" value="VERY-LONG-CHAIN (3R)-3-HYDROXYACYL-COA DEHYDRATASE"/>
    <property type="match status" value="1"/>
</dbReference>
<comment type="similarity">
    <text evidence="3 15">Belongs to the very long-chain fatty acids dehydratase HACD family.</text>
</comment>
<keyword evidence="10" id="KW-0175">Coiled coil</keyword>
<keyword evidence="8 15" id="KW-0276">Fatty acid metabolism</keyword>
<dbReference type="OMA" id="DYEMINM"/>
<evidence type="ECO:0000256" key="5">
    <source>
        <dbReference type="ARBA" id="ARBA00022516"/>
    </source>
</evidence>
<dbReference type="Pfam" id="PF04387">
    <property type="entry name" value="PTPLA"/>
    <property type="match status" value="1"/>
</dbReference>
<organism evidence="17 18">
    <name type="scientific">Onchocerca volvulus</name>
    <dbReference type="NCBI Taxonomy" id="6282"/>
    <lineage>
        <taxon>Eukaryota</taxon>
        <taxon>Metazoa</taxon>
        <taxon>Ecdysozoa</taxon>
        <taxon>Nematoda</taxon>
        <taxon>Chromadorea</taxon>
        <taxon>Rhabditida</taxon>
        <taxon>Spirurina</taxon>
        <taxon>Spiruromorpha</taxon>
        <taxon>Filarioidea</taxon>
        <taxon>Onchocercidae</taxon>
        <taxon>Onchocerca</taxon>
    </lineage>
</organism>
<dbReference type="InterPro" id="IPR007052">
    <property type="entry name" value="CS_dom"/>
</dbReference>
<keyword evidence="9 15" id="KW-1133">Transmembrane helix</keyword>
<evidence type="ECO:0000256" key="10">
    <source>
        <dbReference type="ARBA" id="ARBA00023054"/>
    </source>
</evidence>
<dbReference type="Proteomes" id="UP000024404">
    <property type="component" value="Unassembled WGS sequence"/>
</dbReference>
<comment type="subcellular location">
    <subcellularLocation>
        <location evidence="1 15">Endoplasmic reticulum membrane</location>
        <topology evidence="1 15">Multi-pass membrane protein</topology>
    </subcellularLocation>
</comment>
<dbReference type="GO" id="GO:0102158">
    <property type="term" value="F:very-long-chain (3R)-3-hydroxyacyl-CoA dehydratase activity"/>
    <property type="evidence" value="ECO:0007669"/>
    <property type="project" value="UniProtKB-EC"/>
</dbReference>
<evidence type="ECO:0000256" key="2">
    <source>
        <dbReference type="ARBA" id="ARBA00005194"/>
    </source>
</evidence>
<keyword evidence="11 15" id="KW-0443">Lipid metabolism</keyword>
<dbReference type="GO" id="GO:0030148">
    <property type="term" value="P:sphingolipid biosynthetic process"/>
    <property type="evidence" value="ECO:0007669"/>
    <property type="project" value="TreeGrafter"/>
</dbReference>
<dbReference type="EnsemblMetazoa" id="OVOC3637.1">
    <property type="protein sequence ID" value="OVOC3637.1"/>
    <property type="gene ID" value="WBGene00240446"/>
</dbReference>
<evidence type="ECO:0000256" key="8">
    <source>
        <dbReference type="ARBA" id="ARBA00022832"/>
    </source>
</evidence>
<proteinExistence type="inferred from homology"/>
<protein>
    <recommendedName>
        <fullName evidence="4 15">Very-long-chain (3R)-3-hydroxyacyl-CoA dehydratase</fullName>
        <ecNumber evidence="4 15">4.2.1.134</ecNumber>
    </recommendedName>
</protein>
<evidence type="ECO:0000256" key="13">
    <source>
        <dbReference type="ARBA" id="ARBA00023160"/>
    </source>
</evidence>
<keyword evidence="6 15" id="KW-0812">Transmembrane</keyword>
<reference evidence="17" key="2">
    <citation type="submission" date="2022-06" db="UniProtKB">
        <authorList>
            <consortium name="EnsemblMetazoa"/>
        </authorList>
    </citation>
    <scope>IDENTIFICATION</scope>
</reference>